<accession>A0ABQ0CT79</accession>
<feature type="compositionally biased region" description="Basic and acidic residues" evidence="1">
    <location>
        <begin position="55"/>
        <end position="68"/>
    </location>
</feature>
<evidence type="ECO:0000256" key="1">
    <source>
        <dbReference type="SAM" id="MobiDB-lite"/>
    </source>
</evidence>
<comment type="caution">
    <text evidence="2">The sequence shown here is derived from an EMBL/GenBank/DDBJ whole genome shotgun (WGS) entry which is preliminary data.</text>
</comment>
<feature type="compositionally biased region" description="Basic and acidic residues" evidence="1">
    <location>
        <begin position="1"/>
        <end position="15"/>
    </location>
</feature>
<feature type="region of interest" description="Disordered" evidence="1">
    <location>
        <begin position="1"/>
        <end position="80"/>
    </location>
</feature>
<dbReference type="EMBL" id="BAAFGZ010000209">
    <property type="protein sequence ID" value="GAB0136644.1"/>
    <property type="molecule type" value="Genomic_DNA"/>
</dbReference>
<feature type="compositionally biased region" description="Low complexity" evidence="1">
    <location>
        <begin position="129"/>
        <end position="142"/>
    </location>
</feature>
<gene>
    <name evidence="2" type="primary">g4939</name>
    <name evidence="2" type="ORF">EsDP_00004939</name>
</gene>
<evidence type="ECO:0000313" key="2">
    <source>
        <dbReference type="EMBL" id="GAB0136644.1"/>
    </source>
</evidence>
<proteinExistence type="predicted"/>
<organism evidence="2 3">
    <name type="scientific">Epichloe bromicola</name>
    <dbReference type="NCBI Taxonomy" id="79588"/>
    <lineage>
        <taxon>Eukaryota</taxon>
        <taxon>Fungi</taxon>
        <taxon>Dikarya</taxon>
        <taxon>Ascomycota</taxon>
        <taxon>Pezizomycotina</taxon>
        <taxon>Sordariomycetes</taxon>
        <taxon>Hypocreomycetidae</taxon>
        <taxon>Hypocreales</taxon>
        <taxon>Clavicipitaceae</taxon>
        <taxon>Epichloe</taxon>
    </lineage>
</organism>
<name>A0ABQ0CT79_9HYPO</name>
<dbReference type="Proteomes" id="UP001562357">
    <property type="component" value="Unassembled WGS sequence"/>
</dbReference>
<sequence>MHLEKLQREDNDSIHLKSRRRSESMSNSIMPPRRNTSDYVAKPLPPLPLCGIKRLSRDNTTEGQRDRQAQTAPEADQDATTSAAYHGFVRELASAQSSAHASISLRPRSETHSGPGRASKLCPRARPHSPSGSRTSSSSAGSVKMGQLHHLFALEKILGGYEALPSTYNHGRTAPVPEGERKRIVRTSIEWLKGKCHAPRSPY</sequence>
<reference evidence="3" key="1">
    <citation type="submission" date="2024-06" db="EMBL/GenBank/DDBJ databases">
        <title>Draft Genome Sequences of Epichloe bromicola Strains Isolated from Elymus ciliaris.</title>
        <authorList>
            <consortium name="Epichloe bromicola genome sequencing consortium"/>
            <person name="Miura A."/>
            <person name="Imano S."/>
            <person name="Ashida A."/>
            <person name="Sato I."/>
            <person name="Chiba S."/>
            <person name="Tanaka A."/>
            <person name="Camagna M."/>
            <person name="Takemoto D."/>
        </authorList>
    </citation>
    <scope>NUCLEOTIDE SEQUENCE [LARGE SCALE GENOMIC DNA]</scope>
    <source>
        <strain evidence="3">DP</strain>
    </source>
</reference>
<protein>
    <submittedName>
        <fullName evidence="2">Uncharacterized protein</fullName>
    </submittedName>
</protein>
<feature type="region of interest" description="Disordered" evidence="1">
    <location>
        <begin position="99"/>
        <end position="143"/>
    </location>
</feature>
<evidence type="ECO:0000313" key="3">
    <source>
        <dbReference type="Proteomes" id="UP001562357"/>
    </source>
</evidence>
<keyword evidence="3" id="KW-1185">Reference proteome</keyword>